<dbReference type="Proteomes" id="UP000438699">
    <property type="component" value="Unassembled WGS sequence"/>
</dbReference>
<keyword evidence="4" id="KW-0788">Thiol protease</keyword>
<dbReference type="InterPro" id="IPR038765">
    <property type="entry name" value="Papain-like_cys_pep_sf"/>
</dbReference>
<dbReference type="AlphaFoldDB" id="A0A6N6N3D1"/>
<accession>A0A6N6N3D1</accession>
<dbReference type="InterPro" id="IPR000064">
    <property type="entry name" value="NLP_P60_dom"/>
</dbReference>
<organism evidence="6 7">
    <name type="scientific">Pseudodesulfovibrio senegalensis</name>
    <dbReference type="NCBI Taxonomy" id="1721087"/>
    <lineage>
        <taxon>Bacteria</taxon>
        <taxon>Pseudomonadati</taxon>
        <taxon>Thermodesulfobacteriota</taxon>
        <taxon>Desulfovibrionia</taxon>
        <taxon>Desulfovibrionales</taxon>
        <taxon>Desulfovibrionaceae</taxon>
    </lineage>
</organism>
<dbReference type="Pfam" id="PF00877">
    <property type="entry name" value="NLPC_P60"/>
    <property type="match status" value="1"/>
</dbReference>
<dbReference type="GO" id="GO:0006508">
    <property type="term" value="P:proteolysis"/>
    <property type="evidence" value="ECO:0007669"/>
    <property type="project" value="UniProtKB-KW"/>
</dbReference>
<evidence type="ECO:0000313" key="6">
    <source>
        <dbReference type="EMBL" id="KAB1441552.1"/>
    </source>
</evidence>
<reference evidence="6 7" key="1">
    <citation type="journal article" date="2017" name="Int. J. Syst. Evol. Microbiol.">
        <title>Desulfovibrio senegalensis sp. nov., a mesophilic sulfate reducer isolated from marine sediment.</title>
        <authorList>
            <person name="Thioye A."/>
            <person name="Gam Z.B.A."/>
            <person name="Mbengue M."/>
            <person name="Cayol J.L."/>
            <person name="Joseph-Bartoli M."/>
            <person name="Toure-Kane C."/>
            <person name="Labat M."/>
        </authorList>
    </citation>
    <scope>NUCLEOTIDE SEQUENCE [LARGE SCALE GENOMIC DNA]</scope>
    <source>
        <strain evidence="6 7">DSM 101509</strain>
    </source>
</reference>
<feature type="domain" description="NlpC/P60" evidence="5">
    <location>
        <begin position="26"/>
        <end position="149"/>
    </location>
</feature>
<gene>
    <name evidence="6" type="ORF">F8A88_10255</name>
</gene>
<protein>
    <submittedName>
        <fullName evidence="6">NlpC/P60 family protein</fullName>
    </submittedName>
</protein>
<keyword evidence="7" id="KW-1185">Reference proteome</keyword>
<sequence>MGGCAGFTPFGGNAAPIATGPLPPATKRAAAVIATARSALGRPYAWGGETPTQGFDCSGLVWWAFAKNGVRMPRVSWQQYGAGRFVDKRDIRPGDLVFYRVLTGKSLHVGIVTEKRTFIHSPRSGKHVMESDMNNPFWREHYVGARRILP</sequence>
<evidence type="ECO:0000259" key="5">
    <source>
        <dbReference type="PROSITE" id="PS51935"/>
    </source>
</evidence>
<proteinExistence type="inferred from homology"/>
<dbReference type="PANTHER" id="PTHR47053:SF1">
    <property type="entry name" value="MUREIN DD-ENDOPEPTIDASE MEPH-RELATED"/>
    <property type="match status" value="1"/>
</dbReference>
<evidence type="ECO:0000256" key="4">
    <source>
        <dbReference type="ARBA" id="ARBA00022807"/>
    </source>
</evidence>
<comment type="caution">
    <text evidence="6">The sequence shown here is derived from an EMBL/GenBank/DDBJ whole genome shotgun (WGS) entry which is preliminary data.</text>
</comment>
<keyword evidence="3" id="KW-0378">Hydrolase</keyword>
<comment type="similarity">
    <text evidence="1">Belongs to the peptidase C40 family.</text>
</comment>
<dbReference type="PANTHER" id="PTHR47053">
    <property type="entry name" value="MUREIN DD-ENDOPEPTIDASE MEPH-RELATED"/>
    <property type="match status" value="1"/>
</dbReference>
<evidence type="ECO:0000256" key="3">
    <source>
        <dbReference type="ARBA" id="ARBA00022801"/>
    </source>
</evidence>
<dbReference type="InterPro" id="IPR051202">
    <property type="entry name" value="Peptidase_C40"/>
</dbReference>
<name>A0A6N6N3D1_9BACT</name>
<dbReference type="PROSITE" id="PS51935">
    <property type="entry name" value="NLPC_P60"/>
    <property type="match status" value="1"/>
</dbReference>
<dbReference type="Gene3D" id="3.90.1720.10">
    <property type="entry name" value="endopeptidase domain like (from Nostoc punctiforme)"/>
    <property type="match status" value="1"/>
</dbReference>
<keyword evidence="2" id="KW-0645">Protease</keyword>
<dbReference type="GO" id="GO:0008234">
    <property type="term" value="F:cysteine-type peptidase activity"/>
    <property type="evidence" value="ECO:0007669"/>
    <property type="project" value="UniProtKB-KW"/>
</dbReference>
<dbReference type="SUPFAM" id="SSF54001">
    <property type="entry name" value="Cysteine proteinases"/>
    <property type="match status" value="1"/>
</dbReference>
<dbReference type="EMBL" id="WAIE01000004">
    <property type="protein sequence ID" value="KAB1441552.1"/>
    <property type="molecule type" value="Genomic_DNA"/>
</dbReference>
<dbReference type="OrthoDB" id="9807055at2"/>
<evidence type="ECO:0000256" key="2">
    <source>
        <dbReference type="ARBA" id="ARBA00022670"/>
    </source>
</evidence>
<evidence type="ECO:0000256" key="1">
    <source>
        <dbReference type="ARBA" id="ARBA00007074"/>
    </source>
</evidence>
<evidence type="ECO:0000313" key="7">
    <source>
        <dbReference type="Proteomes" id="UP000438699"/>
    </source>
</evidence>